<name>A0A5S9MGR4_BACIA</name>
<protein>
    <submittedName>
        <fullName evidence="1">Uncharacterized protein</fullName>
    </submittedName>
</protein>
<organism evidence="1 2">
    <name type="scientific">Bacillus safensis</name>
    <dbReference type="NCBI Taxonomy" id="561879"/>
    <lineage>
        <taxon>Bacteria</taxon>
        <taxon>Bacillati</taxon>
        <taxon>Bacillota</taxon>
        <taxon>Bacilli</taxon>
        <taxon>Bacillales</taxon>
        <taxon>Bacillaceae</taxon>
        <taxon>Bacillus</taxon>
    </lineage>
</organism>
<evidence type="ECO:0000313" key="1">
    <source>
        <dbReference type="EMBL" id="BBP92680.1"/>
    </source>
</evidence>
<dbReference type="EMBL" id="AP021906">
    <property type="protein sequence ID" value="BBP92680.1"/>
    <property type="molecule type" value="Genomic_DNA"/>
</dbReference>
<evidence type="ECO:0000313" key="2">
    <source>
        <dbReference type="Proteomes" id="UP000464658"/>
    </source>
</evidence>
<accession>A0A5S9MGR4</accession>
<dbReference type="AlphaFoldDB" id="A0A5S9MGR4"/>
<sequence>MIFFESSIDHSNEMIYLYSKDQNLYIVKESSDILQPNQIHPIDINNQFEDIYVKQLGLDRYGLYRGEEELLLFSGLLNVDEINRNYKMDLKIHGAERRFVDISFIQYIPFNFVVTYDCQNKELNVRKNFV</sequence>
<gene>
    <name evidence="1" type="ORF">BsIDN1_62980</name>
</gene>
<dbReference type="Proteomes" id="UP000464658">
    <property type="component" value="Chromosome"/>
</dbReference>
<proteinExistence type="predicted"/>
<reference evidence="1 2" key="1">
    <citation type="submission" date="2019-12" db="EMBL/GenBank/DDBJ databases">
        <title>Full genome sequence of a Bacillus safensis strain isolated from commercially available natto in Indonesia.</title>
        <authorList>
            <person name="Yoshida M."/>
            <person name="Uomi M."/>
            <person name="Waturangi D."/>
            <person name="Ekaputri J.J."/>
            <person name="Setiamarga D.H.E."/>
        </authorList>
    </citation>
    <scope>NUCLEOTIDE SEQUENCE [LARGE SCALE GENOMIC DNA]</scope>
    <source>
        <strain evidence="1 2">IDN1</strain>
    </source>
</reference>